<gene>
    <name evidence="1" type="ORF">S01H1_15598</name>
</gene>
<evidence type="ECO:0000313" key="1">
    <source>
        <dbReference type="EMBL" id="GAF74621.1"/>
    </source>
</evidence>
<name>X0SHM9_9ZZZZ</name>
<dbReference type="InterPro" id="IPR008979">
    <property type="entry name" value="Galactose-bd-like_sf"/>
</dbReference>
<protein>
    <recommendedName>
        <fullName evidence="2">Glycosyl hydrolases family 2 sugar binding domain-containing protein</fullName>
    </recommendedName>
</protein>
<dbReference type="PANTHER" id="PTHR36848">
    <property type="entry name" value="DNA-BINDING PROTEIN (PUTATIVE SECRETED PROTEIN)-RELATED"/>
    <property type="match status" value="1"/>
</dbReference>
<dbReference type="Gene3D" id="2.60.120.260">
    <property type="entry name" value="Galactose-binding domain-like"/>
    <property type="match status" value="1"/>
</dbReference>
<dbReference type="InterPro" id="IPR053161">
    <property type="entry name" value="Ulvan_degrading_GH"/>
</dbReference>
<dbReference type="EMBL" id="BARS01008147">
    <property type="protein sequence ID" value="GAF74621.1"/>
    <property type="molecule type" value="Genomic_DNA"/>
</dbReference>
<dbReference type="AlphaFoldDB" id="X0SHM9"/>
<dbReference type="SUPFAM" id="SSF49785">
    <property type="entry name" value="Galactose-binding domain-like"/>
    <property type="match status" value="1"/>
</dbReference>
<accession>X0SHM9</accession>
<feature type="non-terminal residue" evidence="1">
    <location>
        <position position="1"/>
    </location>
</feature>
<organism evidence="1">
    <name type="scientific">marine sediment metagenome</name>
    <dbReference type="NCBI Taxonomy" id="412755"/>
    <lineage>
        <taxon>unclassified sequences</taxon>
        <taxon>metagenomes</taxon>
        <taxon>ecological metagenomes</taxon>
    </lineage>
</organism>
<proteinExistence type="predicted"/>
<comment type="caution">
    <text evidence="1">The sequence shown here is derived from an EMBL/GenBank/DDBJ whole genome shotgun (WGS) entry which is preliminary data.</text>
</comment>
<sequence length="94" mass="10335">TLFITVNGTEIGDVPFSPFRADITGALQNGENKVEVEVISTLRNTLGPLHHVKGDNLNRTGPGEFCDEANWTDSYQFVPYGFIEPPKLVKITGE</sequence>
<evidence type="ECO:0008006" key="2">
    <source>
        <dbReference type="Google" id="ProtNLM"/>
    </source>
</evidence>
<reference evidence="1" key="1">
    <citation type="journal article" date="2014" name="Front. Microbiol.">
        <title>High frequency of phylogenetically diverse reductive dehalogenase-homologous genes in deep subseafloor sedimentary metagenomes.</title>
        <authorList>
            <person name="Kawai M."/>
            <person name="Futagami T."/>
            <person name="Toyoda A."/>
            <person name="Takaki Y."/>
            <person name="Nishi S."/>
            <person name="Hori S."/>
            <person name="Arai W."/>
            <person name="Tsubouchi T."/>
            <person name="Morono Y."/>
            <person name="Uchiyama I."/>
            <person name="Ito T."/>
            <person name="Fujiyama A."/>
            <person name="Inagaki F."/>
            <person name="Takami H."/>
        </authorList>
    </citation>
    <scope>NUCLEOTIDE SEQUENCE</scope>
    <source>
        <strain evidence="1">Expedition CK06-06</strain>
    </source>
</reference>
<dbReference type="PANTHER" id="PTHR36848:SF2">
    <property type="entry name" value="SECRETED PROTEIN"/>
    <property type="match status" value="1"/>
</dbReference>